<dbReference type="InterPro" id="IPR025669">
    <property type="entry name" value="AAA_dom"/>
</dbReference>
<dbReference type="OrthoDB" id="9815116at2"/>
<dbReference type="Proteomes" id="UP000297225">
    <property type="component" value="Unassembled WGS sequence"/>
</dbReference>
<dbReference type="STRING" id="1122973.GCA_000379925_01309"/>
<dbReference type="Gene3D" id="3.40.50.300">
    <property type="entry name" value="P-loop containing nucleotide triphosphate hydrolases"/>
    <property type="match status" value="1"/>
</dbReference>
<proteinExistence type="predicted"/>
<dbReference type="InterPro" id="IPR027417">
    <property type="entry name" value="P-loop_NTPase"/>
</dbReference>
<dbReference type="InterPro" id="IPR050678">
    <property type="entry name" value="DNA_Partitioning_ATPase"/>
</dbReference>
<keyword evidence="3" id="KW-1185">Reference proteome</keyword>
<dbReference type="PIRSF" id="PIRSF009320">
    <property type="entry name" value="Nuc_binding_HP_1000"/>
    <property type="match status" value="1"/>
</dbReference>
<accession>A0A4Y8WQI8</accession>
<evidence type="ECO:0000313" key="2">
    <source>
        <dbReference type="EMBL" id="TFH96374.1"/>
    </source>
</evidence>
<protein>
    <submittedName>
        <fullName evidence="2">ParA family protein</fullName>
    </submittedName>
</protein>
<dbReference type="Pfam" id="PF13614">
    <property type="entry name" value="AAA_31"/>
    <property type="match status" value="1"/>
</dbReference>
<gene>
    <name evidence="2" type="ORF">E4P47_02505</name>
</gene>
<dbReference type="CDD" id="cd02042">
    <property type="entry name" value="ParAB_family"/>
    <property type="match status" value="1"/>
</dbReference>
<comment type="caution">
    <text evidence="2">The sequence shown here is derived from an EMBL/GenBank/DDBJ whole genome shotgun (WGS) entry which is preliminary data.</text>
</comment>
<dbReference type="EMBL" id="SPNC01000022">
    <property type="protein sequence ID" value="TFH96374.1"/>
    <property type="molecule type" value="Genomic_DNA"/>
</dbReference>
<feature type="domain" description="AAA" evidence="1">
    <location>
        <begin position="3"/>
        <end position="178"/>
    </location>
</feature>
<dbReference type="PANTHER" id="PTHR13696">
    <property type="entry name" value="P-LOOP CONTAINING NUCLEOSIDE TRIPHOSPHATE HYDROLASE"/>
    <property type="match status" value="1"/>
</dbReference>
<evidence type="ECO:0000313" key="3">
    <source>
        <dbReference type="Proteomes" id="UP000297225"/>
    </source>
</evidence>
<dbReference type="AlphaFoldDB" id="A0A4Y8WQI8"/>
<dbReference type="RefSeq" id="WP_018358548.1">
    <property type="nucleotide sequence ID" value="NZ_CP197400.1"/>
</dbReference>
<dbReference type="GeneID" id="66797371"/>
<dbReference type="PANTHER" id="PTHR13696:SF52">
    <property type="entry name" value="PARA FAMILY PROTEIN CT_582"/>
    <property type="match status" value="1"/>
</dbReference>
<evidence type="ECO:0000259" key="1">
    <source>
        <dbReference type="Pfam" id="PF13614"/>
    </source>
</evidence>
<dbReference type="FunFam" id="3.40.50.300:FF:000285">
    <property type="entry name" value="Sporulation initiation inhibitor Soj"/>
    <property type="match status" value="1"/>
</dbReference>
<reference evidence="2 3" key="1">
    <citation type="submission" date="2019-03" db="EMBL/GenBank/DDBJ databases">
        <title>Porphyromonas levii Isolated from the Uterus of Dairy Cows.</title>
        <authorList>
            <person name="Francis A.M."/>
        </authorList>
    </citation>
    <scope>NUCLEOTIDE SEQUENCE [LARGE SCALE GENOMIC DNA]</scope>
    <source>
        <strain evidence="2 3">AF5678</strain>
    </source>
</reference>
<name>A0A4Y8WQI8_9PORP</name>
<organism evidence="2 3">
    <name type="scientific">Porphyromonas levii</name>
    <dbReference type="NCBI Taxonomy" id="28114"/>
    <lineage>
        <taxon>Bacteria</taxon>
        <taxon>Pseudomonadati</taxon>
        <taxon>Bacteroidota</taxon>
        <taxon>Bacteroidia</taxon>
        <taxon>Bacteroidales</taxon>
        <taxon>Porphyromonadaceae</taxon>
        <taxon>Porphyromonas</taxon>
    </lineage>
</organism>
<sequence>MRKVIAISNQKGGVGKTTTTINLAASLVALEKKVLIIDADPQANATSGLGATIASPNKTVYNCMIGEANPHECLVETSVEGLMILPSHSDLSGAEVELVSVANRELVMKRITEQLRDEYDFIFIDCSPSLGLITVAVLTAADSVIIPVQCEYFALEGISKLLSTLQVVKKRTNPNIEIEGFLMTMYDARTRHSNQVYEEVKKHFKSLVFTSVIHRNVRLSEAPSFGQSVLDFDIESRGSQNYLQLARELLEKNK</sequence>
<dbReference type="SUPFAM" id="SSF52540">
    <property type="entry name" value="P-loop containing nucleoside triphosphate hydrolases"/>
    <property type="match status" value="1"/>
</dbReference>